<gene>
    <name evidence="2" type="ORF">OCBIM_22035034mg</name>
</gene>
<reference evidence="2" key="1">
    <citation type="submission" date="2015-07" db="EMBL/GenBank/DDBJ databases">
        <title>MeaNS - Measles Nucleotide Surveillance Program.</title>
        <authorList>
            <person name="Tran T."/>
            <person name="Druce J."/>
        </authorList>
    </citation>
    <scope>NUCLEOTIDE SEQUENCE</scope>
    <source>
        <strain evidence="2">UCB-OBI-ISO-001</strain>
        <tissue evidence="2">Gonad</tissue>
    </source>
</reference>
<evidence type="ECO:0008006" key="3">
    <source>
        <dbReference type="Google" id="ProtNLM"/>
    </source>
</evidence>
<dbReference type="AlphaFoldDB" id="A0A0L8GE25"/>
<dbReference type="EMBL" id="KQ422253">
    <property type="protein sequence ID" value="KOF75266.1"/>
    <property type="molecule type" value="Genomic_DNA"/>
</dbReference>
<keyword evidence="1" id="KW-0732">Signal</keyword>
<sequence length="65" mass="7223">MHKRCSNILGRLTRMIAFVCGRCTGAINTKDAQKTDSITCQGEKLEIVDSFHYLSDQVCSGGWMP</sequence>
<evidence type="ECO:0000313" key="2">
    <source>
        <dbReference type="EMBL" id="KOF75266.1"/>
    </source>
</evidence>
<name>A0A0L8GE25_OCTBM</name>
<proteinExistence type="predicted"/>
<protein>
    <recommendedName>
        <fullName evidence="3">Secreted protein</fullName>
    </recommendedName>
</protein>
<feature type="signal peptide" evidence="1">
    <location>
        <begin position="1"/>
        <end position="21"/>
    </location>
</feature>
<feature type="chain" id="PRO_5005582923" description="Secreted protein" evidence="1">
    <location>
        <begin position="22"/>
        <end position="65"/>
    </location>
</feature>
<accession>A0A0L8GE25</accession>
<organism evidence="2">
    <name type="scientific">Octopus bimaculoides</name>
    <name type="common">California two-spotted octopus</name>
    <dbReference type="NCBI Taxonomy" id="37653"/>
    <lineage>
        <taxon>Eukaryota</taxon>
        <taxon>Metazoa</taxon>
        <taxon>Spiralia</taxon>
        <taxon>Lophotrochozoa</taxon>
        <taxon>Mollusca</taxon>
        <taxon>Cephalopoda</taxon>
        <taxon>Coleoidea</taxon>
        <taxon>Octopodiformes</taxon>
        <taxon>Octopoda</taxon>
        <taxon>Incirrata</taxon>
        <taxon>Octopodidae</taxon>
        <taxon>Octopus</taxon>
    </lineage>
</organism>
<evidence type="ECO:0000256" key="1">
    <source>
        <dbReference type="SAM" id="SignalP"/>
    </source>
</evidence>